<dbReference type="GO" id="GO:0005615">
    <property type="term" value="C:extracellular space"/>
    <property type="evidence" value="ECO:0007669"/>
    <property type="project" value="TreeGrafter"/>
</dbReference>
<proteinExistence type="inferred from homology"/>
<dbReference type="GO" id="GO:0017171">
    <property type="term" value="F:serine hydrolase activity"/>
    <property type="evidence" value="ECO:0007669"/>
    <property type="project" value="TreeGrafter"/>
</dbReference>
<dbReference type="PANTHER" id="PTHR11610:SF169">
    <property type="entry name" value="GH15759P-RELATED"/>
    <property type="match status" value="1"/>
</dbReference>
<keyword evidence="7" id="KW-1185">Reference proteome</keyword>
<feature type="domain" description="Lipase" evidence="5">
    <location>
        <begin position="4"/>
        <end position="146"/>
    </location>
</feature>
<protein>
    <recommendedName>
        <fullName evidence="5">Lipase domain-containing protein</fullName>
    </recommendedName>
</protein>
<dbReference type="AlphaFoldDB" id="A0AAV8XPI1"/>
<dbReference type="InterPro" id="IPR013818">
    <property type="entry name" value="Lipase"/>
</dbReference>
<evidence type="ECO:0000259" key="5">
    <source>
        <dbReference type="Pfam" id="PF00151"/>
    </source>
</evidence>
<name>A0AAV8XPI1_9CUCU</name>
<keyword evidence="3" id="KW-0964">Secreted</keyword>
<evidence type="ECO:0000313" key="7">
    <source>
        <dbReference type="Proteomes" id="UP001162156"/>
    </source>
</evidence>
<dbReference type="SUPFAM" id="SSF53474">
    <property type="entry name" value="alpha/beta-Hydrolases"/>
    <property type="match status" value="1"/>
</dbReference>
<dbReference type="PANTHER" id="PTHR11610">
    <property type="entry name" value="LIPASE"/>
    <property type="match status" value="1"/>
</dbReference>
<comment type="caution">
    <text evidence="6">The sequence shown here is derived from an EMBL/GenBank/DDBJ whole genome shotgun (WGS) entry which is preliminary data.</text>
</comment>
<dbReference type="EMBL" id="JANEYF010002995">
    <property type="protein sequence ID" value="KAJ8940385.1"/>
    <property type="molecule type" value="Genomic_DNA"/>
</dbReference>
<reference evidence="6" key="1">
    <citation type="journal article" date="2023" name="Insect Mol. Biol.">
        <title>Genome sequencing provides insights into the evolution of gene families encoding plant cell wall-degrading enzymes in longhorned beetles.</title>
        <authorList>
            <person name="Shin N.R."/>
            <person name="Okamura Y."/>
            <person name="Kirsch R."/>
            <person name="Pauchet Y."/>
        </authorList>
    </citation>
    <scope>NUCLEOTIDE SEQUENCE</scope>
    <source>
        <strain evidence="6">RBIC_L_NR</strain>
    </source>
</reference>
<gene>
    <name evidence="6" type="ORF">NQ314_010733</name>
</gene>
<evidence type="ECO:0000256" key="4">
    <source>
        <dbReference type="RuleBase" id="RU004262"/>
    </source>
</evidence>
<dbReference type="InterPro" id="IPR029058">
    <property type="entry name" value="AB_hydrolase_fold"/>
</dbReference>
<dbReference type="GO" id="GO:0016298">
    <property type="term" value="F:lipase activity"/>
    <property type="evidence" value="ECO:0007669"/>
    <property type="project" value="InterPro"/>
</dbReference>
<dbReference type="Gene3D" id="3.40.50.1820">
    <property type="entry name" value="alpha/beta hydrolase"/>
    <property type="match status" value="1"/>
</dbReference>
<feature type="non-terminal residue" evidence="6">
    <location>
        <position position="1"/>
    </location>
</feature>
<dbReference type="Pfam" id="PF00151">
    <property type="entry name" value="Lipase"/>
    <property type="match status" value="1"/>
</dbReference>
<comment type="similarity">
    <text evidence="2 4">Belongs to the AB hydrolase superfamily. Lipase family.</text>
</comment>
<evidence type="ECO:0000256" key="2">
    <source>
        <dbReference type="ARBA" id="ARBA00010701"/>
    </source>
</evidence>
<sequence length="161" mass="17289">YLKRGKYNVILVNNERLLAGPYYFNAAMNVEPIGKYSAKFIDYLVTKGLNLSDLHIIGMSLGAQAAGLTGQNIESGKAARITGLEPAGPYFSSLPPNQRLDKDDADFVDVIHTNAGIFGIKYACGDVDIWVNGGTLQPGCSPVDTLKRIPGSLSELGNQLN</sequence>
<dbReference type="Proteomes" id="UP001162156">
    <property type="component" value="Unassembled WGS sequence"/>
</dbReference>
<dbReference type="InterPro" id="IPR000734">
    <property type="entry name" value="TAG_lipase"/>
</dbReference>
<accession>A0AAV8XPI1</accession>
<dbReference type="GO" id="GO:0016042">
    <property type="term" value="P:lipid catabolic process"/>
    <property type="evidence" value="ECO:0007669"/>
    <property type="project" value="TreeGrafter"/>
</dbReference>
<evidence type="ECO:0000256" key="1">
    <source>
        <dbReference type="ARBA" id="ARBA00004613"/>
    </source>
</evidence>
<evidence type="ECO:0000256" key="3">
    <source>
        <dbReference type="ARBA" id="ARBA00022525"/>
    </source>
</evidence>
<organism evidence="6 7">
    <name type="scientific">Rhamnusium bicolor</name>
    <dbReference type="NCBI Taxonomy" id="1586634"/>
    <lineage>
        <taxon>Eukaryota</taxon>
        <taxon>Metazoa</taxon>
        <taxon>Ecdysozoa</taxon>
        <taxon>Arthropoda</taxon>
        <taxon>Hexapoda</taxon>
        <taxon>Insecta</taxon>
        <taxon>Pterygota</taxon>
        <taxon>Neoptera</taxon>
        <taxon>Endopterygota</taxon>
        <taxon>Coleoptera</taxon>
        <taxon>Polyphaga</taxon>
        <taxon>Cucujiformia</taxon>
        <taxon>Chrysomeloidea</taxon>
        <taxon>Cerambycidae</taxon>
        <taxon>Lepturinae</taxon>
        <taxon>Rhagiini</taxon>
        <taxon>Rhamnusium</taxon>
    </lineage>
</organism>
<comment type="subcellular location">
    <subcellularLocation>
        <location evidence="1">Secreted</location>
    </subcellularLocation>
</comment>
<evidence type="ECO:0000313" key="6">
    <source>
        <dbReference type="EMBL" id="KAJ8940385.1"/>
    </source>
</evidence>